<name>A0A450TQ96_9GAMM</name>
<proteinExistence type="predicted"/>
<accession>A0A450TQ96</accession>
<dbReference type="EMBL" id="CAADEX010000272">
    <property type="protein sequence ID" value="VFJ70251.1"/>
    <property type="molecule type" value="Genomic_DNA"/>
</dbReference>
<evidence type="ECO:0000313" key="1">
    <source>
        <dbReference type="EMBL" id="VFJ70251.1"/>
    </source>
</evidence>
<gene>
    <name evidence="1" type="ORF">BECKDK2373B_GA0170837_12721</name>
</gene>
<reference evidence="1" key="1">
    <citation type="submission" date="2019-02" db="EMBL/GenBank/DDBJ databases">
        <authorList>
            <person name="Gruber-Vodicka R. H."/>
            <person name="Seah K. B. B."/>
        </authorList>
    </citation>
    <scope>NUCLEOTIDE SEQUENCE</scope>
    <source>
        <strain evidence="1">BECK_DK47</strain>
    </source>
</reference>
<sequence length="29" mass="3457">MTNAISRKVFISHYKGDRAEVDAFIKRFR</sequence>
<organism evidence="1">
    <name type="scientific">Candidatus Kentrum sp. DK</name>
    <dbReference type="NCBI Taxonomy" id="2126562"/>
    <lineage>
        <taxon>Bacteria</taxon>
        <taxon>Pseudomonadati</taxon>
        <taxon>Pseudomonadota</taxon>
        <taxon>Gammaproteobacteria</taxon>
        <taxon>Candidatus Kentrum</taxon>
    </lineage>
</organism>
<protein>
    <submittedName>
        <fullName evidence="1">Uncharacterized protein</fullName>
    </submittedName>
</protein>
<dbReference type="AlphaFoldDB" id="A0A450TQ96"/>